<evidence type="ECO:0000259" key="10">
    <source>
        <dbReference type="PROSITE" id="PS50847"/>
    </source>
</evidence>
<reference evidence="11 12" key="1">
    <citation type="submission" date="2023-06" db="EMBL/GenBank/DDBJ databases">
        <title>Sporosarcina sp. nov., isolated from Korean tranditional fermented seafood 'Jeotgal'.</title>
        <authorList>
            <person name="Yang A.I."/>
            <person name="Shin N.-R."/>
        </authorList>
    </citation>
    <scope>NUCLEOTIDE SEQUENCE [LARGE SCALE GENOMIC DNA]</scope>
    <source>
        <strain evidence="11 12">T2O-4</strain>
    </source>
</reference>
<dbReference type="InterPro" id="IPR011252">
    <property type="entry name" value="Fibrogen-bd_dom1"/>
</dbReference>
<feature type="signal peptide" evidence="9">
    <location>
        <begin position="1"/>
        <end position="27"/>
    </location>
</feature>
<evidence type="ECO:0000256" key="7">
    <source>
        <dbReference type="SAM" id="MobiDB-lite"/>
    </source>
</evidence>
<dbReference type="Gene3D" id="2.60.40.740">
    <property type="match status" value="5"/>
</dbReference>
<dbReference type="Proteomes" id="UP001303902">
    <property type="component" value="Chromosome"/>
</dbReference>
<evidence type="ECO:0000256" key="3">
    <source>
        <dbReference type="ARBA" id="ARBA00022512"/>
    </source>
</evidence>
<dbReference type="SUPFAM" id="SSF49478">
    <property type="entry name" value="Cna protein B-type domain"/>
    <property type="match status" value="4"/>
</dbReference>
<sequence length="1879" mass="207859">MKKFNIFALLLLLIGQTILGPMSTVNAQQSSPSPSFTLEEGTLTGIDGKNNIEAEDTVTLTYDWVLSGPIVEGQFQSISLPKQLQAIEGQTGKLYASEEEFGEYKVVDNNLFVSFNVNNSVVGDIDNNEESDKSIDIVDVTKTSLDTKTDDFKENDGEGLEISEVEVNEITNGYDSLNQSEKNMATENTIRSTNVNGAGTISVKTKLAEKAEGPFIFNGLKYSVKYSGTNEMTQNQTDDEISETKDKNEELNKSIVTRDLNSNTILKENSAILDQLITGVSIYDKEPTYDDKGNLIINGNNIGESDIKIDVGSTVAIIYNWGLRENHGYKSGDAFTFTLPSNFATSVALKGELDGGFGSYVVTPDGEVTFTFNEEIELDQALSGYFYVWRSFDSYSNIEGLEQNIDFSSVGLGSIKVNFNNPKSDKITKTGETDKNMNPGKISWTVDFNLNEEEIQNAIFSDVFSTGLSFNDDVEIYELKVMIDGSLEQDDEILIKEIEEIENGFKINFGTIKKAYRVKYSTNVNPILTAPYKGSIGNQAVVVGEGNPPLTVSKEMEVQFSKPLDKKVEQYDEKAQEIKWSIQYNYNEQTINNPVLTDTFDVNHQELDLDSFIVTEKKVQDNGNATTVRDLERGKDYEVTKENDGFKLTFKNSINLAYEIVYTTKAKNRIHEDEVTVTNKVAISGVKPVEKSKEIGQVIFHKSVGEIDYGPAKTIEWKLSLNEDAYTMDNVAITDKFVGQNLILLPDSVTISGLVKDVDYTVLPNNTYEEGFKITFIKKIKNLHYISYKTKFDSTKPAPTEGYKNTAELNWTENEIPQSPIKKSVTVPVDNYTNENGNKTGAYNAKTKEITWTIDINYNLHEINEAIITDTYTGDQEFIAGSLEVHHLKLKGGENQVEIDNSLPKPLSKFNKTGNGFTLDLGKIDSAYRIIYKTTLKNTEIKGVYQNHAILTDGEEGTKLFEKKATVTPKNGEQYAKKSGSQGAGADADIATWTVNLNFSQTHINEQSIVTDTLSSNQILLNDSFKLYTTVIPEDNSGKVSRGLEANPDIYSIDVQGNTFTLTFKQDVDTAYILVYQSFINAGHGEKITNEVNYSGTATNLVGETDKKEVIVELAGAGGGANPPKGKIKILKVDDEGNPLPNVVFELYNASGTVLLESLTTLENGEATTENEYKYYPSGIKYKLKEISAPQGYLIDPEYAKGKEIKFVGSDTKISITNKKIRQTLEFTKTDLRNGKTLNGVTFGLHKKDNDGKYHLVSGHENVVTKDGGKIIIENLEPGNYQLVEVKAADGYWLDKKPKEFTIIKDQTEVTKETMVNDRVGELKLRKVANEDESKFLSGAKFRLVNKENDKIFDEKTSDSNGWVTFTGIKYGTYTLEEIEAPSGYIVTNNLADVVINSPTKTLEKSIKNEKIIQAVKLVKVDKADNNIKLSGAEFTLYKKDTSELVTEEVDGKTVPVKRKTNSNGELFVNNLEPGEYYFQETKAPEHYLLGENRKTEVFEIKKDQTAFTEVTMENKRGTGSLVITKQDAVSKAVLSDTEFELFNSKGESYGKKVTNVAGEIKFDKLPYDTYTLKETKAKSGYVPNNQEYVIVVSDADVDGKEFTKTITNQKINRSVLLTKYNADKTLVLPNAVFELRKMNSSLPEGYEVVSTIGPEKLITNQNGTIYLDELLPGSYEFVETQAPSGYYVNNEPVSFTITTYQTSTVPVEKTNNRIPDPVWPGPVEPGKPVDPDKPKPVEPGKPVDPNKPDPTDPTEPGKPGEEDPTDPTEPGKPGEEDPLDPTKPGKPGIDPTKPGNNGSVEGEGGSKVPGNTNKPGKGNKPGSGTVQSGGGSKNPNANASGKETLPQTGEQLYLYMTILGFVLILAGGFMVRRRKTNE</sequence>
<keyword evidence="12" id="KW-1185">Reference proteome</keyword>
<dbReference type="InterPro" id="IPR013783">
    <property type="entry name" value="Ig-like_fold"/>
</dbReference>
<accession>A0ABZ0L9E5</accession>
<dbReference type="Pfam" id="PF17802">
    <property type="entry name" value="SpaA"/>
    <property type="match status" value="6"/>
</dbReference>
<keyword evidence="5 9" id="KW-0732">Signal</keyword>
<dbReference type="Pfam" id="PF05737">
    <property type="entry name" value="Collagen_bind"/>
    <property type="match status" value="5"/>
</dbReference>
<dbReference type="PROSITE" id="PS50847">
    <property type="entry name" value="GRAM_POS_ANCHORING"/>
    <property type="match status" value="1"/>
</dbReference>
<dbReference type="Gene3D" id="2.60.40.10">
    <property type="entry name" value="Immunoglobulins"/>
    <property type="match status" value="6"/>
</dbReference>
<dbReference type="SUPFAM" id="SSF49401">
    <property type="entry name" value="Bacterial adhesins"/>
    <property type="match status" value="6"/>
</dbReference>
<dbReference type="InterPro" id="IPR041033">
    <property type="entry name" value="SpaA_PFL_dom_1"/>
</dbReference>
<dbReference type="Gene3D" id="2.60.40.1280">
    <property type="match status" value="2"/>
</dbReference>
<keyword evidence="4" id="KW-0964">Secreted</keyword>
<evidence type="ECO:0000256" key="5">
    <source>
        <dbReference type="ARBA" id="ARBA00022729"/>
    </source>
</evidence>
<dbReference type="EMBL" id="CP129118">
    <property type="protein sequence ID" value="WOV88084.1"/>
    <property type="molecule type" value="Genomic_DNA"/>
</dbReference>
<feature type="region of interest" description="Disordered" evidence="7">
    <location>
        <begin position="1708"/>
        <end position="1845"/>
    </location>
</feature>
<evidence type="ECO:0000313" key="11">
    <source>
        <dbReference type="EMBL" id="WOV88084.1"/>
    </source>
</evidence>
<keyword evidence="8" id="KW-0472">Membrane</keyword>
<comment type="subcellular location">
    <subcellularLocation>
        <location evidence="1">Secreted</location>
        <location evidence="1">Cell wall</location>
        <topology evidence="1">Peptidoglycan-anchor</topology>
    </subcellularLocation>
</comment>
<keyword evidence="6" id="KW-0572">Peptidoglycan-anchor</keyword>
<dbReference type="InterPro" id="IPR019931">
    <property type="entry name" value="LPXTG_anchor"/>
</dbReference>
<evidence type="ECO:0000256" key="4">
    <source>
        <dbReference type="ARBA" id="ARBA00022525"/>
    </source>
</evidence>
<evidence type="ECO:0000256" key="9">
    <source>
        <dbReference type="SAM" id="SignalP"/>
    </source>
</evidence>
<proteinExistence type="inferred from homology"/>
<comment type="similarity">
    <text evidence="2">Belongs to the serine-aspartate repeat-containing protein (SDr) family.</text>
</comment>
<organism evidence="11 12">
    <name type="scientific">Sporosarcina oncorhynchi</name>
    <dbReference type="NCBI Taxonomy" id="3056444"/>
    <lineage>
        <taxon>Bacteria</taxon>
        <taxon>Bacillati</taxon>
        <taxon>Bacillota</taxon>
        <taxon>Bacilli</taxon>
        <taxon>Bacillales</taxon>
        <taxon>Caryophanaceae</taxon>
        <taxon>Sporosarcina</taxon>
    </lineage>
</organism>
<keyword evidence="8" id="KW-0812">Transmembrane</keyword>
<protein>
    <submittedName>
        <fullName evidence="11">SpaA isopeptide-forming pilin-related protein</fullName>
    </submittedName>
</protein>
<feature type="transmembrane region" description="Helical" evidence="8">
    <location>
        <begin position="1853"/>
        <end position="1872"/>
    </location>
</feature>
<dbReference type="RefSeq" id="WP_317968784.1">
    <property type="nucleotide sequence ID" value="NZ_CP129118.1"/>
</dbReference>
<dbReference type="InterPro" id="IPR008966">
    <property type="entry name" value="Adhesion_dom_sf"/>
</dbReference>
<dbReference type="Pfam" id="PF00746">
    <property type="entry name" value="Gram_pos_anchor"/>
    <property type="match status" value="1"/>
</dbReference>
<evidence type="ECO:0000256" key="1">
    <source>
        <dbReference type="ARBA" id="ARBA00004168"/>
    </source>
</evidence>
<gene>
    <name evidence="11" type="ORF">QWT69_02880</name>
</gene>
<dbReference type="PANTHER" id="PTHR36108:SF13">
    <property type="entry name" value="COLOSSIN-B-RELATED"/>
    <property type="match status" value="1"/>
</dbReference>
<feature type="domain" description="Gram-positive cocci surface proteins LPxTG" evidence="10">
    <location>
        <begin position="1846"/>
        <end position="1879"/>
    </location>
</feature>
<feature type="compositionally biased region" description="Low complexity" evidence="7">
    <location>
        <begin position="1809"/>
        <end position="1826"/>
    </location>
</feature>
<name>A0ABZ0L9E5_9BACL</name>
<feature type="compositionally biased region" description="Polar residues" evidence="7">
    <location>
        <begin position="1834"/>
        <end position="1845"/>
    </location>
</feature>
<keyword evidence="3" id="KW-0134">Cell wall</keyword>
<feature type="chain" id="PRO_5045545129" evidence="9">
    <location>
        <begin position="28"/>
        <end position="1879"/>
    </location>
</feature>
<feature type="compositionally biased region" description="Basic and acidic residues" evidence="7">
    <location>
        <begin position="1728"/>
        <end position="1739"/>
    </location>
</feature>
<dbReference type="InterPro" id="IPR008456">
    <property type="entry name" value="Collagen-bd_dom"/>
</dbReference>
<evidence type="ECO:0000256" key="8">
    <source>
        <dbReference type="SAM" id="Phobius"/>
    </source>
</evidence>
<dbReference type="NCBIfam" id="TIGR01167">
    <property type="entry name" value="LPXTG_anchor"/>
    <property type="match status" value="1"/>
</dbReference>
<evidence type="ECO:0000256" key="2">
    <source>
        <dbReference type="ARBA" id="ARBA00007257"/>
    </source>
</evidence>
<dbReference type="PANTHER" id="PTHR36108">
    <property type="entry name" value="COLOSSIN-B-RELATED"/>
    <property type="match status" value="1"/>
</dbReference>
<evidence type="ECO:0000313" key="12">
    <source>
        <dbReference type="Proteomes" id="UP001303902"/>
    </source>
</evidence>
<keyword evidence="8" id="KW-1133">Transmembrane helix</keyword>
<evidence type="ECO:0000256" key="6">
    <source>
        <dbReference type="ARBA" id="ARBA00023088"/>
    </source>
</evidence>